<name>A0AAV9B1Q5_ACOGR</name>
<feature type="region of interest" description="Disordered" evidence="1">
    <location>
        <begin position="67"/>
        <end position="108"/>
    </location>
</feature>
<keyword evidence="3" id="KW-1185">Reference proteome</keyword>
<evidence type="ECO:0000313" key="3">
    <source>
        <dbReference type="Proteomes" id="UP001179952"/>
    </source>
</evidence>
<evidence type="ECO:0000313" key="2">
    <source>
        <dbReference type="EMBL" id="KAK1270613.1"/>
    </source>
</evidence>
<dbReference type="Proteomes" id="UP001179952">
    <property type="component" value="Unassembled WGS sequence"/>
</dbReference>
<sequence length="129" mass="13481">MRGMGEFWMLSSGSGGHWVGWLESGEGAKEGVMGERDEELVNGRTTDEDEDFTLKALKMLLIVPPFGGGTDGPPGFDDEGGEGSTGPPVFIEEEWGDSPWAGWGWESGGLAATGSAIVEGNSAPTEVST</sequence>
<dbReference type="EMBL" id="JAUJYN010000005">
    <property type="protein sequence ID" value="KAK1270613.1"/>
    <property type="molecule type" value="Genomic_DNA"/>
</dbReference>
<reference evidence="2" key="1">
    <citation type="journal article" date="2023" name="Nat. Commun.">
        <title>Diploid and tetraploid genomes of Acorus and the evolution of monocots.</title>
        <authorList>
            <person name="Ma L."/>
            <person name="Liu K.W."/>
            <person name="Li Z."/>
            <person name="Hsiao Y.Y."/>
            <person name="Qi Y."/>
            <person name="Fu T."/>
            <person name="Tang G.D."/>
            <person name="Zhang D."/>
            <person name="Sun W.H."/>
            <person name="Liu D.K."/>
            <person name="Li Y."/>
            <person name="Chen G.Z."/>
            <person name="Liu X.D."/>
            <person name="Liao X.Y."/>
            <person name="Jiang Y.T."/>
            <person name="Yu X."/>
            <person name="Hao Y."/>
            <person name="Huang J."/>
            <person name="Zhao X.W."/>
            <person name="Ke S."/>
            <person name="Chen Y.Y."/>
            <person name="Wu W.L."/>
            <person name="Hsu J.L."/>
            <person name="Lin Y.F."/>
            <person name="Huang M.D."/>
            <person name="Li C.Y."/>
            <person name="Huang L."/>
            <person name="Wang Z.W."/>
            <person name="Zhao X."/>
            <person name="Zhong W.Y."/>
            <person name="Peng D.H."/>
            <person name="Ahmad S."/>
            <person name="Lan S."/>
            <person name="Zhang J.S."/>
            <person name="Tsai W.C."/>
            <person name="Van de Peer Y."/>
            <person name="Liu Z.J."/>
        </authorList>
    </citation>
    <scope>NUCLEOTIDE SEQUENCE</scope>
    <source>
        <strain evidence="2">SCP</strain>
    </source>
</reference>
<gene>
    <name evidence="2" type="ORF">QJS04_geneDACA021618</name>
</gene>
<reference evidence="2" key="2">
    <citation type="submission" date="2023-06" db="EMBL/GenBank/DDBJ databases">
        <authorList>
            <person name="Ma L."/>
            <person name="Liu K.-W."/>
            <person name="Li Z."/>
            <person name="Hsiao Y.-Y."/>
            <person name="Qi Y."/>
            <person name="Fu T."/>
            <person name="Tang G."/>
            <person name="Zhang D."/>
            <person name="Sun W.-H."/>
            <person name="Liu D.-K."/>
            <person name="Li Y."/>
            <person name="Chen G.-Z."/>
            <person name="Liu X.-D."/>
            <person name="Liao X.-Y."/>
            <person name="Jiang Y.-T."/>
            <person name="Yu X."/>
            <person name="Hao Y."/>
            <person name="Huang J."/>
            <person name="Zhao X.-W."/>
            <person name="Ke S."/>
            <person name="Chen Y.-Y."/>
            <person name="Wu W.-L."/>
            <person name="Hsu J.-L."/>
            <person name="Lin Y.-F."/>
            <person name="Huang M.-D."/>
            <person name="Li C.-Y."/>
            <person name="Huang L."/>
            <person name="Wang Z.-W."/>
            <person name="Zhao X."/>
            <person name="Zhong W.-Y."/>
            <person name="Peng D.-H."/>
            <person name="Ahmad S."/>
            <person name="Lan S."/>
            <person name="Zhang J.-S."/>
            <person name="Tsai W.-C."/>
            <person name="Van De Peer Y."/>
            <person name="Liu Z.-J."/>
        </authorList>
    </citation>
    <scope>NUCLEOTIDE SEQUENCE</scope>
    <source>
        <strain evidence="2">SCP</strain>
        <tissue evidence="2">Leaves</tissue>
    </source>
</reference>
<organism evidence="2 3">
    <name type="scientific">Acorus gramineus</name>
    <name type="common">Dwarf sweet flag</name>
    <dbReference type="NCBI Taxonomy" id="55184"/>
    <lineage>
        <taxon>Eukaryota</taxon>
        <taxon>Viridiplantae</taxon>
        <taxon>Streptophyta</taxon>
        <taxon>Embryophyta</taxon>
        <taxon>Tracheophyta</taxon>
        <taxon>Spermatophyta</taxon>
        <taxon>Magnoliopsida</taxon>
        <taxon>Liliopsida</taxon>
        <taxon>Acoraceae</taxon>
        <taxon>Acorus</taxon>
    </lineage>
</organism>
<protein>
    <submittedName>
        <fullName evidence="2">Uncharacterized protein</fullName>
    </submittedName>
</protein>
<comment type="caution">
    <text evidence="2">The sequence shown here is derived from an EMBL/GenBank/DDBJ whole genome shotgun (WGS) entry which is preliminary data.</text>
</comment>
<dbReference type="AlphaFoldDB" id="A0AAV9B1Q5"/>
<accession>A0AAV9B1Q5</accession>
<proteinExistence type="predicted"/>
<evidence type="ECO:0000256" key="1">
    <source>
        <dbReference type="SAM" id="MobiDB-lite"/>
    </source>
</evidence>